<dbReference type="CDD" id="cd00160">
    <property type="entry name" value="RhoGEF"/>
    <property type="match status" value="1"/>
</dbReference>
<keyword evidence="1" id="KW-0344">Guanine-nucleotide releasing factor</keyword>
<feature type="domain" description="DH" evidence="3">
    <location>
        <begin position="464"/>
        <end position="636"/>
    </location>
</feature>
<dbReference type="SUPFAM" id="SSF48065">
    <property type="entry name" value="DBL homology domain (DH-domain)"/>
    <property type="match status" value="1"/>
</dbReference>
<dbReference type="InterPro" id="IPR051336">
    <property type="entry name" value="RhoGEF_Guanine_NuclExch_SF"/>
</dbReference>
<evidence type="ECO:0000313" key="4">
    <source>
        <dbReference type="EMBL" id="CAH1168750.1"/>
    </source>
</evidence>
<feature type="region of interest" description="Disordered" evidence="2">
    <location>
        <begin position="339"/>
        <end position="381"/>
    </location>
</feature>
<dbReference type="EMBL" id="OU900095">
    <property type="protein sequence ID" value="CAH1168750.1"/>
    <property type="molecule type" value="Genomic_DNA"/>
</dbReference>
<feature type="compositionally biased region" description="Basic residues" evidence="2">
    <location>
        <begin position="54"/>
        <end position="73"/>
    </location>
</feature>
<dbReference type="AlphaFoldDB" id="A0A9P0DLQ2"/>
<feature type="compositionally biased region" description="Basic and acidic residues" evidence="2">
    <location>
        <begin position="369"/>
        <end position="379"/>
    </location>
</feature>
<dbReference type="PANTHER" id="PTHR22826">
    <property type="entry name" value="RHO GUANINE EXCHANGE FACTOR-RELATED"/>
    <property type="match status" value="1"/>
</dbReference>
<evidence type="ECO:0000259" key="3">
    <source>
        <dbReference type="PROSITE" id="PS50010"/>
    </source>
</evidence>
<feature type="compositionally biased region" description="Basic and acidic residues" evidence="2">
    <location>
        <begin position="74"/>
        <end position="86"/>
    </location>
</feature>
<dbReference type="Gene3D" id="1.20.900.10">
    <property type="entry name" value="Dbl homology (DH) domain"/>
    <property type="match status" value="1"/>
</dbReference>
<dbReference type="GO" id="GO:0005737">
    <property type="term" value="C:cytoplasm"/>
    <property type="evidence" value="ECO:0007669"/>
    <property type="project" value="TreeGrafter"/>
</dbReference>
<dbReference type="InterPro" id="IPR055251">
    <property type="entry name" value="SOS1_NGEF_PH"/>
</dbReference>
<evidence type="ECO:0000256" key="2">
    <source>
        <dbReference type="SAM" id="MobiDB-lite"/>
    </source>
</evidence>
<gene>
    <name evidence="4" type="ORF">PHYEVI_LOCUS5334</name>
</gene>
<evidence type="ECO:0000313" key="5">
    <source>
        <dbReference type="Proteomes" id="UP001153712"/>
    </source>
</evidence>
<protein>
    <recommendedName>
        <fullName evidence="3">DH domain-containing protein</fullName>
    </recommendedName>
</protein>
<organism evidence="4 5">
    <name type="scientific">Phyllotreta striolata</name>
    <name type="common">Striped flea beetle</name>
    <name type="synonym">Crioceris striolata</name>
    <dbReference type="NCBI Taxonomy" id="444603"/>
    <lineage>
        <taxon>Eukaryota</taxon>
        <taxon>Metazoa</taxon>
        <taxon>Ecdysozoa</taxon>
        <taxon>Arthropoda</taxon>
        <taxon>Hexapoda</taxon>
        <taxon>Insecta</taxon>
        <taxon>Pterygota</taxon>
        <taxon>Neoptera</taxon>
        <taxon>Endopterygota</taxon>
        <taxon>Coleoptera</taxon>
        <taxon>Polyphaga</taxon>
        <taxon>Cucujiformia</taxon>
        <taxon>Chrysomeloidea</taxon>
        <taxon>Chrysomelidae</taxon>
        <taxon>Galerucinae</taxon>
        <taxon>Alticini</taxon>
        <taxon>Phyllotreta</taxon>
    </lineage>
</organism>
<dbReference type="InterPro" id="IPR000219">
    <property type="entry name" value="DH_dom"/>
</dbReference>
<dbReference type="InterPro" id="IPR035899">
    <property type="entry name" value="DBL_dom_sf"/>
</dbReference>
<dbReference type="SMART" id="SM00325">
    <property type="entry name" value="RhoGEF"/>
    <property type="match status" value="1"/>
</dbReference>
<dbReference type="OrthoDB" id="6152532at2759"/>
<dbReference type="PROSITE" id="PS50010">
    <property type="entry name" value="DH_2"/>
    <property type="match status" value="1"/>
</dbReference>
<evidence type="ECO:0000256" key="1">
    <source>
        <dbReference type="ARBA" id="ARBA00022658"/>
    </source>
</evidence>
<proteinExistence type="predicted"/>
<feature type="region of interest" description="Disordered" evidence="2">
    <location>
        <begin position="1"/>
        <end position="86"/>
    </location>
</feature>
<dbReference type="Proteomes" id="UP001153712">
    <property type="component" value="Chromosome 2"/>
</dbReference>
<dbReference type="GO" id="GO:0007411">
    <property type="term" value="P:axon guidance"/>
    <property type="evidence" value="ECO:0007669"/>
    <property type="project" value="TreeGrafter"/>
</dbReference>
<sequence length="842" mass="98095">MNSRSEPKKHGKFHSFKSLFEIKRPAKPPASNGDSAVTLPRMKSKNDEDELLSRRRLFARNTTHRRTANRSKYKRDNQRKFNSESHVHEIINRFENGETSPPCVDQTNPNLGDAVNDIVKKALEKRDEELAILKNLHKNTEIKKRNFNAVERKIRSFIEAENKQETEEYRKSVINEMDLELAQMKADGFLDEEGNALTEIDAEESLLSNYLSTMKNNSIVDKEDDDVFFTNGEHKNNSGKKHNASESAAALEEQKYGAIEQDTLVTDEDMAILNSKFQDAFSDSLDIENGLHYVEAYNREDEELVDVQVMIDRRTVSLSDKQTIKTILKESEMILHQKEDESFDVIQDEQTSGRSSQEITPNNPTSSKQDLHADADKSSQESIVQFENPFNRSTFYSTTSHESSQQDEDDEGIDVYRNKEEVYSSVRRETFCDDNGVIRIERVACYPTISSPISRNNSAASTKTLEYIVAELKSTERKYVDDLEKVIKVFKPYIDIHTPQMLKIHQGYLFGNIEKIYRRQRKFQERLDKSYDVDEIANCFVDNQLLFEMYPSYFKNKPKADALLKEFNNIIKEMQENLQERLDFSAYLLTPVQRLGKYILFLENIQKQLDKLDLSTYNVQAALFIVKEEMSKGNDSVAIESIENSPISKKEYGSFVIREKFNVIKPKRVDSTMVFLFTNVVVFTTTDTRNLENFHYYDKIKMEDLSVATFDDYTIHLTDYTKSKKKQNPNRYSRNTYVLESKNEKIWKTWKEEIEKILWDQLVKAKESSVHSPKKYKENRSRIKSTGEKQSRIHLTVTSSFPHINSTCSFDHYSARFIFMFHVFFQSILPIWKSSHFHQSPS</sequence>
<reference evidence="4" key="1">
    <citation type="submission" date="2022-01" db="EMBL/GenBank/DDBJ databases">
        <authorList>
            <person name="King R."/>
        </authorList>
    </citation>
    <scope>NUCLEOTIDE SEQUENCE</scope>
</reference>
<keyword evidence="5" id="KW-1185">Reference proteome</keyword>
<dbReference type="Gene3D" id="2.30.29.30">
    <property type="entry name" value="Pleckstrin-homology domain (PH domain)/Phosphotyrosine-binding domain (PTB)"/>
    <property type="match status" value="1"/>
</dbReference>
<dbReference type="Pfam" id="PF22697">
    <property type="entry name" value="SOS1_NGEF_PH"/>
    <property type="match status" value="1"/>
</dbReference>
<dbReference type="Pfam" id="PF00621">
    <property type="entry name" value="RhoGEF"/>
    <property type="match status" value="1"/>
</dbReference>
<dbReference type="GO" id="GO:0005085">
    <property type="term" value="F:guanyl-nucleotide exchange factor activity"/>
    <property type="evidence" value="ECO:0007669"/>
    <property type="project" value="UniProtKB-KW"/>
</dbReference>
<dbReference type="GO" id="GO:0019898">
    <property type="term" value="C:extrinsic component of membrane"/>
    <property type="evidence" value="ECO:0007669"/>
    <property type="project" value="TreeGrafter"/>
</dbReference>
<dbReference type="SUPFAM" id="SSF50729">
    <property type="entry name" value="PH domain-like"/>
    <property type="match status" value="1"/>
</dbReference>
<dbReference type="InterPro" id="IPR011993">
    <property type="entry name" value="PH-like_dom_sf"/>
</dbReference>
<accession>A0A9P0DLQ2</accession>
<feature type="compositionally biased region" description="Polar residues" evidence="2">
    <location>
        <begin position="348"/>
        <end position="368"/>
    </location>
</feature>
<dbReference type="PANTHER" id="PTHR22826:SF106">
    <property type="entry name" value="TRIO, ISOFORM A"/>
    <property type="match status" value="1"/>
</dbReference>
<name>A0A9P0DLQ2_PHYSR</name>